<sequence>MLYFMPIKENAMRTFSTSDLSRKSGDIIASALQGPISINQRGKPRLVMLSVEQYEALVGSAPERTAGATTEMPQDLVHDVANAIDGYLLETRTEP</sequence>
<dbReference type="NCBIfam" id="TIGR01552">
    <property type="entry name" value="phd_fam"/>
    <property type="match status" value="1"/>
</dbReference>
<comment type="caution">
    <text evidence="3">The sequence shown here is derived from an EMBL/GenBank/DDBJ whole genome shotgun (WGS) entry which is preliminary data.</text>
</comment>
<dbReference type="SUPFAM" id="SSF143120">
    <property type="entry name" value="YefM-like"/>
    <property type="match status" value="1"/>
</dbReference>
<evidence type="ECO:0000256" key="2">
    <source>
        <dbReference type="RuleBase" id="RU362080"/>
    </source>
</evidence>
<evidence type="ECO:0000256" key="1">
    <source>
        <dbReference type="ARBA" id="ARBA00009981"/>
    </source>
</evidence>
<reference evidence="3" key="1">
    <citation type="submission" date="2020-04" db="EMBL/GenBank/DDBJ databases">
        <authorList>
            <person name="Sombolestani A."/>
        </authorList>
    </citation>
    <scope>NUCLEOTIDE SEQUENCE</scope>
    <source>
        <strain evidence="3">R71697</strain>
    </source>
</reference>
<accession>A0A9Q2FSW1</accession>
<dbReference type="InterPro" id="IPR036165">
    <property type="entry name" value="YefM-like_sf"/>
</dbReference>
<name>A0A9Q2FSW1_GLUJA</name>
<organism evidence="3 4">
    <name type="scientific">Gluconobacter japonicus</name>
    <dbReference type="NCBI Taxonomy" id="376620"/>
    <lineage>
        <taxon>Bacteria</taxon>
        <taxon>Pseudomonadati</taxon>
        <taxon>Pseudomonadota</taxon>
        <taxon>Alphaproteobacteria</taxon>
        <taxon>Acetobacterales</taxon>
        <taxon>Acetobacteraceae</taxon>
        <taxon>Gluconobacter</taxon>
    </lineage>
</organism>
<dbReference type="Gene3D" id="3.40.1620.10">
    <property type="entry name" value="YefM-like domain"/>
    <property type="match status" value="1"/>
</dbReference>
<dbReference type="EMBL" id="JABCQN010000008">
    <property type="protein sequence ID" value="MBF0871858.1"/>
    <property type="molecule type" value="Genomic_DNA"/>
</dbReference>
<comment type="similarity">
    <text evidence="1 2">Belongs to the phD/YefM antitoxin family.</text>
</comment>
<dbReference type="InterPro" id="IPR006442">
    <property type="entry name" value="Antitoxin_Phd/YefM"/>
</dbReference>
<evidence type="ECO:0000313" key="4">
    <source>
        <dbReference type="Proteomes" id="UP000661006"/>
    </source>
</evidence>
<dbReference type="Proteomes" id="UP000661006">
    <property type="component" value="Unassembled WGS sequence"/>
</dbReference>
<gene>
    <name evidence="3" type="ORF">HKD32_13525</name>
</gene>
<protein>
    <recommendedName>
        <fullName evidence="2">Antitoxin</fullName>
    </recommendedName>
</protein>
<reference evidence="3" key="2">
    <citation type="submission" date="2020-11" db="EMBL/GenBank/DDBJ databases">
        <title>Description of novel Gluconobacter species.</title>
        <authorList>
            <person name="Cleenwerck I."/>
            <person name="Cnockaert M."/>
            <person name="Borremans W."/>
            <person name="Wieme A.D."/>
            <person name="De Vuyst L."/>
            <person name="Vandamme P."/>
        </authorList>
    </citation>
    <scope>NUCLEOTIDE SEQUENCE</scope>
    <source>
        <strain evidence="3">R71697</strain>
    </source>
</reference>
<dbReference type="AlphaFoldDB" id="A0A9Q2FSW1"/>
<comment type="function">
    <text evidence="2">Antitoxin component of a type II toxin-antitoxin (TA) system.</text>
</comment>
<proteinExistence type="inferred from homology"/>
<dbReference type="Pfam" id="PF02604">
    <property type="entry name" value="PhdYeFM_antitox"/>
    <property type="match status" value="1"/>
</dbReference>
<evidence type="ECO:0000313" key="3">
    <source>
        <dbReference type="EMBL" id="MBF0871858.1"/>
    </source>
</evidence>